<dbReference type="InterPro" id="IPR043128">
    <property type="entry name" value="Rev_trsase/Diguanyl_cyclase"/>
</dbReference>
<dbReference type="NCBIfam" id="TIGR00254">
    <property type="entry name" value="GGDEF"/>
    <property type="match status" value="1"/>
</dbReference>
<evidence type="ECO:0000313" key="8">
    <source>
        <dbReference type="Proteomes" id="UP000640333"/>
    </source>
</evidence>
<dbReference type="InterPro" id="IPR025991">
    <property type="entry name" value="Chemoreceptor_zinc-bind_dom"/>
</dbReference>
<feature type="domain" description="PAS" evidence="3">
    <location>
        <begin position="276"/>
        <end position="346"/>
    </location>
</feature>
<dbReference type="PANTHER" id="PTHR44757">
    <property type="entry name" value="DIGUANYLATE CYCLASE DGCP"/>
    <property type="match status" value="1"/>
</dbReference>
<comment type="cofactor">
    <cofactor evidence="1">
        <name>Mg(2+)</name>
        <dbReference type="ChEBI" id="CHEBI:18420"/>
    </cofactor>
</comment>
<dbReference type="CDD" id="cd09836">
    <property type="entry name" value="CBS_pair_arch"/>
    <property type="match status" value="1"/>
</dbReference>
<feature type="domain" description="GGDEF" evidence="5">
    <location>
        <begin position="436"/>
        <end position="569"/>
    </location>
</feature>
<dbReference type="Gene3D" id="3.20.20.450">
    <property type="entry name" value="EAL domain"/>
    <property type="match status" value="1"/>
</dbReference>
<evidence type="ECO:0000313" key="7">
    <source>
        <dbReference type="EMBL" id="MBE9397542.1"/>
    </source>
</evidence>
<dbReference type="InterPro" id="IPR029787">
    <property type="entry name" value="Nucleotide_cyclase"/>
</dbReference>
<dbReference type="InterPro" id="IPR000014">
    <property type="entry name" value="PAS"/>
</dbReference>
<dbReference type="Pfam" id="PF00990">
    <property type="entry name" value="GGDEF"/>
    <property type="match status" value="1"/>
</dbReference>
<dbReference type="SUPFAM" id="SSF141868">
    <property type="entry name" value="EAL domain-like"/>
    <property type="match status" value="1"/>
</dbReference>
<keyword evidence="2" id="KW-0129">CBS domain</keyword>
<dbReference type="InterPro" id="IPR035919">
    <property type="entry name" value="EAL_sf"/>
</dbReference>
<dbReference type="InterPro" id="IPR001633">
    <property type="entry name" value="EAL_dom"/>
</dbReference>
<dbReference type="CDD" id="cd00130">
    <property type="entry name" value="PAS"/>
    <property type="match status" value="1"/>
</dbReference>
<feature type="domain" description="CBS" evidence="6">
    <location>
        <begin position="75"/>
        <end position="132"/>
    </location>
</feature>
<dbReference type="PROSITE" id="PS51257">
    <property type="entry name" value="PROKAR_LIPOPROTEIN"/>
    <property type="match status" value="1"/>
</dbReference>
<proteinExistence type="predicted"/>
<dbReference type="FunFam" id="3.30.70.270:FF:000001">
    <property type="entry name" value="Diguanylate cyclase domain protein"/>
    <property type="match status" value="1"/>
</dbReference>
<dbReference type="Proteomes" id="UP000640333">
    <property type="component" value="Unassembled WGS sequence"/>
</dbReference>
<dbReference type="PROSITE" id="PS50883">
    <property type="entry name" value="EAL"/>
    <property type="match status" value="1"/>
</dbReference>
<dbReference type="SUPFAM" id="SSF55073">
    <property type="entry name" value="Nucleotide cyclase"/>
    <property type="match status" value="1"/>
</dbReference>
<dbReference type="AlphaFoldDB" id="A0A8J7FNC4"/>
<feature type="domain" description="EAL" evidence="4">
    <location>
        <begin position="578"/>
        <end position="832"/>
    </location>
</feature>
<organism evidence="7 8">
    <name type="scientific">Pontibacterium sinense</name>
    <dbReference type="NCBI Taxonomy" id="2781979"/>
    <lineage>
        <taxon>Bacteria</taxon>
        <taxon>Pseudomonadati</taxon>
        <taxon>Pseudomonadota</taxon>
        <taxon>Gammaproteobacteria</taxon>
        <taxon>Oceanospirillales</taxon>
        <taxon>Oceanospirillaceae</taxon>
        <taxon>Pontibacterium</taxon>
    </lineage>
</organism>
<dbReference type="PROSITE" id="PS50887">
    <property type="entry name" value="GGDEF"/>
    <property type="match status" value="1"/>
</dbReference>
<dbReference type="Pfam" id="PF00563">
    <property type="entry name" value="EAL"/>
    <property type="match status" value="1"/>
</dbReference>
<evidence type="ECO:0000259" key="5">
    <source>
        <dbReference type="PROSITE" id="PS50887"/>
    </source>
</evidence>
<dbReference type="CDD" id="cd01949">
    <property type="entry name" value="GGDEF"/>
    <property type="match status" value="1"/>
</dbReference>
<reference evidence="7" key="1">
    <citation type="submission" date="2020-10" db="EMBL/GenBank/DDBJ databases">
        <title>Bacterium isolated from coastal waters sediment.</title>
        <authorList>
            <person name="Chen R.-J."/>
            <person name="Lu D.-C."/>
            <person name="Zhu K.-L."/>
            <person name="Du Z.-J."/>
        </authorList>
    </citation>
    <scope>NUCLEOTIDE SEQUENCE</scope>
    <source>
        <strain evidence="7">N1Y112</strain>
    </source>
</reference>
<dbReference type="InterPro" id="IPR052155">
    <property type="entry name" value="Biofilm_reg_signaling"/>
</dbReference>
<dbReference type="PROSITE" id="PS50112">
    <property type="entry name" value="PAS"/>
    <property type="match status" value="1"/>
</dbReference>
<dbReference type="Gene3D" id="3.30.450.20">
    <property type="entry name" value="PAS domain"/>
    <property type="match status" value="1"/>
</dbReference>
<feature type="domain" description="CBS" evidence="6">
    <location>
        <begin position="10"/>
        <end position="69"/>
    </location>
</feature>
<dbReference type="SMART" id="SM00267">
    <property type="entry name" value="GGDEF"/>
    <property type="match status" value="1"/>
</dbReference>
<feature type="domain" description="CBS" evidence="6">
    <location>
        <begin position="140"/>
        <end position="196"/>
    </location>
</feature>
<evidence type="ECO:0000256" key="1">
    <source>
        <dbReference type="ARBA" id="ARBA00001946"/>
    </source>
</evidence>
<dbReference type="SMART" id="SM00052">
    <property type="entry name" value="EAL"/>
    <property type="match status" value="1"/>
</dbReference>
<comment type="caution">
    <text evidence="7">The sequence shown here is derived from an EMBL/GenBank/DDBJ whole genome shotgun (WGS) entry which is preliminary data.</text>
</comment>
<dbReference type="SMART" id="SM00091">
    <property type="entry name" value="PAS"/>
    <property type="match status" value="1"/>
</dbReference>
<dbReference type="InterPro" id="IPR046342">
    <property type="entry name" value="CBS_dom_sf"/>
</dbReference>
<dbReference type="InterPro" id="IPR000160">
    <property type="entry name" value="GGDEF_dom"/>
</dbReference>
<dbReference type="GO" id="GO:0003824">
    <property type="term" value="F:catalytic activity"/>
    <property type="evidence" value="ECO:0007669"/>
    <property type="project" value="UniProtKB-ARBA"/>
</dbReference>
<evidence type="ECO:0000259" key="6">
    <source>
        <dbReference type="PROSITE" id="PS51371"/>
    </source>
</evidence>
<dbReference type="InterPro" id="IPR000644">
    <property type="entry name" value="CBS_dom"/>
</dbReference>
<evidence type="ECO:0000256" key="2">
    <source>
        <dbReference type="PROSITE-ProRule" id="PRU00703"/>
    </source>
</evidence>
<dbReference type="EMBL" id="JADEYS010000008">
    <property type="protein sequence ID" value="MBE9397542.1"/>
    <property type="molecule type" value="Genomic_DNA"/>
</dbReference>
<accession>A0A8J7FNC4</accession>
<dbReference type="InterPro" id="IPR013767">
    <property type="entry name" value="PAS_fold"/>
</dbReference>
<keyword evidence="8" id="KW-1185">Reference proteome</keyword>
<dbReference type="Pfam" id="PF00989">
    <property type="entry name" value="PAS"/>
    <property type="match status" value="1"/>
</dbReference>
<feature type="domain" description="CBS" evidence="6">
    <location>
        <begin position="204"/>
        <end position="262"/>
    </location>
</feature>
<name>A0A8J7FNC4_9GAMM</name>
<evidence type="ECO:0000259" key="3">
    <source>
        <dbReference type="PROSITE" id="PS50112"/>
    </source>
</evidence>
<gene>
    <name evidence="7" type="ORF">IOQ59_09755</name>
</gene>
<dbReference type="SUPFAM" id="SSF54631">
    <property type="entry name" value="CBS-domain pair"/>
    <property type="match status" value="2"/>
</dbReference>
<dbReference type="PANTHER" id="PTHR44757:SF2">
    <property type="entry name" value="BIOFILM ARCHITECTURE MAINTENANCE PROTEIN MBAA"/>
    <property type="match status" value="1"/>
</dbReference>
<dbReference type="SUPFAM" id="SSF55785">
    <property type="entry name" value="PYP-like sensor domain (PAS domain)"/>
    <property type="match status" value="1"/>
</dbReference>
<dbReference type="GO" id="GO:0006355">
    <property type="term" value="P:regulation of DNA-templated transcription"/>
    <property type="evidence" value="ECO:0007669"/>
    <property type="project" value="InterPro"/>
</dbReference>
<dbReference type="SMART" id="SM00116">
    <property type="entry name" value="CBS"/>
    <property type="match status" value="4"/>
</dbReference>
<protein>
    <submittedName>
        <fullName evidence="7">EAL domain-containing protein</fullName>
    </submittedName>
</protein>
<dbReference type="Gene3D" id="3.10.580.10">
    <property type="entry name" value="CBS-domain"/>
    <property type="match status" value="2"/>
</dbReference>
<sequence length="966" mass="108980">MTVKKLDHLLSHPLLTITLSSTLACATQCMHDNRLSSLLVVSDDDGLPEGIVTERDILDALAKDVSCDTPINDVMSKPVISAPASTEFRDGYHQLAFHNIRHLLVTHDDGKPKGIVSESDFRNHLSSSFISRLRDIRGLMSSSALTVPQTSLLRSAVQTMATHRFTCVVATDGNMPSGILTEYDAVKLYNNVDLDTNTLLSEVMVKPVRTIPERTPVPTALEIMQLNNIRHLVVVDDKNQVLGLVTEHDIVHQIEIEFAGEMRKQRKIDETELKRYENKLHAIFDTTNIFLALLDPQGCILEINAAALKMSGFTRADVLVKPIWDTIWRGDDELQTQRLHSVIRDTAAGKTCRIDTRHLDARKQPRYCDCRFQPILNEFNQVDYILVEGLDVTDLKYSQQQLKHMAFYDPLTNLPNRTLLAERMQAALKQCYKTGKLLAIGYLDLDHFKPVNDELGHDTGDQLLIEVANRLRHASRAHDTIARLGGDEFVLLLPGQDSRAQAEEALNRILHRIAAPYRLRGHKISISASLGVTLFPDDNSDPDMLLRHADQAMYKAKQLGRNCYYLFDSEESSAQDLRQQLVQQVFRSLYQDEFELFYQPKVNMKTGQVLGAEALIRWHHPERGLLLPHEFLPQLQGDSLLIELEEWVLQTGIQQLSTWHQQGLNLSLSINISGQYLQESSFVEKLDGLLRQHADLPPEKLELEILENSALENISNAGDIIKRCRRMGVGFSLDDFGTGYSSLTHLKRLPADAIKIDCSFVAEIMDDPDNLAIVEGIIGLATAFRLKTVAEGVEEIEQGMMLLHLGCNIAQGFAIANPMPAVDIPDWIAHYNPPKAWRSATANPIPMKNFPLLAASVDHRSWVGRIIAYVNQETSEVIPTDVQNHIKCRFGHWLNGDGQTRFGHTERWQQVDEIHKAIHAQSAKMVLLASRNMFSEAQNQIPSLLNQRDQLLNHLTQWYADELQPV</sequence>
<dbReference type="Gene3D" id="3.30.70.270">
    <property type="match status" value="1"/>
</dbReference>
<dbReference type="Pfam" id="PF13682">
    <property type="entry name" value="CZB"/>
    <property type="match status" value="1"/>
</dbReference>
<dbReference type="RefSeq" id="WP_193953094.1">
    <property type="nucleotide sequence ID" value="NZ_JADEYS010000008.1"/>
</dbReference>
<evidence type="ECO:0000259" key="4">
    <source>
        <dbReference type="PROSITE" id="PS50883"/>
    </source>
</evidence>
<dbReference type="NCBIfam" id="TIGR00229">
    <property type="entry name" value="sensory_box"/>
    <property type="match status" value="1"/>
</dbReference>
<dbReference type="InterPro" id="IPR035965">
    <property type="entry name" value="PAS-like_dom_sf"/>
</dbReference>
<dbReference type="Gene3D" id="1.20.120.30">
    <property type="entry name" value="Aspartate receptor, ligand-binding domain"/>
    <property type="match status" value="1"/>
</dbReference>
<dbReference type="Pfam" id="PF00571">
    <property type="entry name" value="CBS"/>
    <property type="match status" value="4"/>
</dbReference>
<dbReference type="CDD" id="cd01948">
    <property type="entry name" value="EAL"/>
    <property type="match status" value="1"/>
</dbReference>
<dbReference type="PROSITE" id="PS51371">
    <property type="entry name" value="CBS"/>
    <property type="match status" value="4"/>
</dbReference>